<comment type="caution">
    <text evidence="2">The sequence shown here is derived from an EMBL/GenBank/DDBJ whole genome shotgun (WGS) entry which is preliminary data.</text>
</comment>
<feature type="chain" id="PRO_5046352833" description="DUF995 domain-containing protein" evidence="1">
    <location>
        <begin position="33"/>
        <end position="179"/>
    </location>
</feature>
<reference evidence="2 3" key="1">
    <citation type="submission" date="2023-07" db="EMBL/GenBank/DDBJ databases">
        <title>Comparative genomics of wheat-associated soil bacteria to identify genetic determinants of phenazine resistance.</title>
        <authorList>
            <person name="Mouncey N."/>
        </authorList>
    </citation>
    <scope>NUCLEOTIDE SEQUENCE [LARGE SCALE GENOMIC DNA]</scope>
    <source>
        <strain evidence="2 3">W4I11</strain>
    </source>
</reference>
<dbReference type="Proteomes" id="UP001237780">
    <property type="component" value="Unassembled WGS sequence"/>
</dbReference>
<accession>A0ABU0S759</accession>
<sequence length="179" mass="20027">MTIARTGKIRTGFRTITAIVCALTWVSTPATAARASEQPGTRPMMAFEIYNLYKNKSWQWDDGAGHMTDAGRQFSAWADGEKGESWAEGRWVISETGLLCFNATWHSKQGSFPAKSCFSHRVGNGTIYQKREPDGEWYVFRHTEARENDEASKLISADLVSQKRDSIKTALGAEQLSKQ</sequence>
<evidence type="ECO:0000256" key="1">
    <source>
        <dbReference type="SAM" id="SignalP"/>
    </source>
</evidence>
<dbReference type="Pfam" id="PF06191">
    <property type="entry name" value="DUF995"/>
    <property type="match status" value="1"/>
</dbReference>
<evidence type="ECO:0000313" key="3">
    <source>
        <dbReference type="Proteomes" id="UP001237780"/>
    </source>
</evidence>
<protein>
    <recommendedName>
        <fullName evidence="4">DUF995 domain-containing protein</fullName>
    </recommendedName>
</protein>
<evidence type="ECO:0008006" key="4">
    <source>
        <dbReference type="Google" id="ProtNLM"/>
    </source>
</evidence>
<evidence type="ECO:0000313" key="2">
    <source>
        <dbReference type="EMBL" id="MDQ0995528.1"/>
    </source>
</evidence>
<proteinExistence type="predicted"/>
<keyword evidence="1" id="KW-0732">Signal</keyword>
<name>A0ABU0S759_9HYPH</name>
<feature type="signal peptide" evidence="1">
    <location>
        <begin position="1"/>
        <end position="32"/>
    </location>
</feature>
<gene>
    <name evidence="2" type="ORF">QFZ34_000705</name>
</gene>
<keyword evidence="3" id="KW-1185">Reference proteome</keyword>
<dbReference type="InterPro" id="IPR009337">
    <property type="entry name" value="DUF995"/>
</dbReference>
<dbReference type="EMBL" id="JAUSZT010000002">
    <property type="protein sequence ID" value="MDQ0995528.1"/>
    <property type="molecule type" value="Genomic_DNA"/>
</dbReference>
<dbReference type="RefSeq" id="WP_115054872.1">
    <property type="nucleotide sequence ID" value="NZ_JAUSZT010000002.1"/>
</dbReference>
<organism evidence="2 3">
    <name type="scientific">Phyllobacterium ifriqiyense</name>
    <dbReference type="NCBI Taxonomy" id="314238"/>
    <lineage>
        <taxon>Bacteria</taxon>
        <taxon>Pseudomonadati</taxon>
        <taxon>Pseudomonadota</taxon>
        <taxon>Alphaproteobacteria</taxon>
        <taxon>Hyphomicrobiales</taxon>
        <taxon>Phyllobacteriaceae</taxon>
        <taxon>Phyllobacterium</taxon>
    </lineage>
</organism>